<evidence type="ECO:0000256" key="3">
    <source>
        <dbReference type="ARBA" id="ARBA00022525"/>
    </source>
</evidence>
<feature type="signal peptide" evidence="4">
    <location>
        <begin position="1"/>
        <end position="29"/>
    </location>
</feature>
<keyword evidence="6" id="KW-1185">Reference proteome</keyword>
<dbReference type="InterPro" id="IPR044859">
    <property type="entry name" value="Allene_oxi_cyc_Dirigent"/>
</dbReference>
<organism evidence="5 6">
    <name type="scientific">Cuscuta campestris</name>
    <dbReference type="NCBI Taxonomy" id="132261"/>
    <lineage>
        <taxon>Eukaryota</taxon>
        <taxon>Viridiplantae</taxon>
        <taxon>Streptophyta</taxon>
        <taxon>Embryophyta</taxon>
        <taxon>Tracheophyta</taxon>
        <taxon>Spermatophyta</taxon>
        <taxon>Magnoliopsida</taxon>
        <taxon>eudicotyledons</taxon>
        <taxon>Gunneridae</taxon>
        <taxon>Pentapetalae</taxon>
        <taxon>asterids</taxon>
        <taxon>lamiids</taxon>
        <taxon>Solanales</taxon>
        <taxon>Convolvulaceae</taxon>
        <taxon>Cuscuteae</taxon>
        <taxon>Cuscuta</taxon>
        <taxon>Cuscuta subgen. Grammica</taxon>
        <taxon>Cuscuta sect. Cleistogrammica</taxon>
    </lineage>
</organism>
<evidence type="ECO:0000256" key="2">
    <source>
        <dbReference type="ARBA" id="ARBA00011738"/>
    </source>
</evidence>
<dbReference type="OrthoDB" id="674745at2759"/>
<comment type="function">
    <text evidence="4">Dirigent proteins impart stereoselectivity on the phenoxy radical-coupling reaction, yielding optically active lignans from two molecules of coniferyl alcohol in the biosynthesis of lignans, flavonolignans, and alkaloids and thus plays a central role in plant secondary metabolism.</text>
</comment>
<dbReference type="InterPro" id="IPR004265">
    <property type="entry name" value="Dirigent"/>
</dbReference>
<comment type="subunit">
    <text evidence="2 4">Homodimer.</text>
</comment>
<keyword evidence="4" id="KW-0732">Signal</keyword>
<evidence type="ECO:0000256" key="4">
    <source>
        <dbReference type="RuleBase" id="RU363099"/>
    </source>
</evidence>
<evidence type="ECO:0000313" key="6">
    <source>
        <dbReference type="Proteomes" id="UP000595140"/>
    </source>
</evidence>
<dbReference type="PANTHER" id="PTHR46442">
    <property type="entry name" value="DIRIGENT PROTEIN"/>
    <property type="match status" value="1"/>
</dbReference>
<dbReference type="PANTHER" id="PTHR46442:SF4">
    <property type="entry name" value="DIRIGENT PROTEIN"/>
    <property type="match status" value="1"/>
</dbReference>
<proteinExistence type="inferred from homology"/>
<dbReference type="GO" id="GO:0009699">
    <property type="term" value="P:phenylpropanoid biosynthetic process"/>
    <property type="evidence" value="ECO:0007669"/>
    <property type="project" value="UniProtKB-ARBA"/>
</dbReference>
<dbReference type="Pfam" id="PF03018">
    <property type="entry name" value="Dirigent"/>
    <property type="match status" value="1"/>
</dbReference>
<comment type="similarity">
    <text evidence="1 4">Belongs to the plant dirigent protein family.</text>
</comment>
<dbReference type="Gene3D" id="2.40.480.10">
    <property type="entry name" value="Allene oxide cyclase-like"/>
    <property type="match status" value="1"/>
</dbReference>
<accession>A0A484KSV9</accession>
<keyword evidence="4" id="KW-0052">Apoplast</keyword>
<evidence type="ECO:0000256" key="1">
    <source>
        <dbReference type="ARBA" id="ARBA00010746"/>
    </source>
</evidence>
<reference evidence="5 6" key="1">
    <citation type="submission" date="2018-04" db="EMBL/GenBank/DDBJ databases">
        <authorList>
            <person name="Vogel A."/>
        </authorList>
    </citation>
    <scope>NUCLEOTIDE SEQUENCE [LARGE SCALE GENOMIC DNA]</scope>
</reference>
<dbReference type="GO" id="GO:0048046">
    <property type="term" value="C:apoplast"/>
    <property type="evidence" value="ECO:0007669"/>
    <property type="project" value="UniProtKB-SubCell"/>
</dbReference>
<gene>
    <name evidence="5" type="ORF">CCAM_LOCUS9464</name>
</gene>
<dbReference type="AlphaFoldDB" id="A0A484KSV9"/>
<sequence>MVMSSSRQLFPISLFLMIFLFHGLHSISSASHHHHHHHQHKHRVLTKKAITPCKTLSFYLHDILYDGHNSHNATSAIVGAPAWANRTVLGAQDFFGDVIVFNDPITLDNNLHSEPVGWAQGFYLYDRKDVFTAWFAFTCSFNSTKHRGTINFAGADPLMNKTRDISVIGGTGDFFMARGVATLMTDAVELFSYFRIHILVNLYECWK</sequence>
<feature type="chain" id="PRO_5019614627" description="Dirigent protein" evidence="4">
    <location>
        <begin position="30"/>
        <end position="207"/>
    </location>
</feature>
<keyword evidence="3 4" id="KW-0964">Secreted</keyword>
<dbReference type="Proteomes" id="UP000595140">
    <property type="component" value="Unassembled WGS sequence"/>
</dbReference>
<dbReference type="EMBL" id="OOIL02000635">
    <property type="protein sequence ID" value="VFQ67688.1"/>
    <property type="molecule type" value="Genomic_DNA"/>
</dbReference>
<protein>
    <recommendedName>
        <fullName evidence="4">Dirigent protein</fullName>
    </recommendedName>
</protein>
<evidence type="ECO:0000313" key="5">
    <source>
        <dbReference type="EMBL" id="VFQ67688.1"/>
    </source>
</evidence>
<comment type="subcellular location">
    <subcellularLocation>
        <location evidence="4">Secreted</location>
        <location evidence="4">Extracellular space</location>
        <location evidence="4">Apoplast</location>
    </subcellularLocation>
</comment>
<name>A0A484KSV9_9ASTE</name>